<organism evidence="7 8">
    <name type="scientific">Rufibacter roseus</name>
    <dbReference type="NCBI Taxonomy" id="1567108"/>
    <lineage>
        <taxon>Bacteria</taxon>
        <taxon>Pseudomonadati</taxon>
        <taxon>Bacteroidota</taxon>
        <taxon>Cytophagia</taxon>
        <taxon>Cytophagales</taxon>
        <taxon>Hymenobacteraceae</taxon>
        <taxon>Rufibacter</taxon>
    </lineage>
</organism>
<dbReference type="EMBL" id="JBHSYQ010000015">
    <property type="protein sequence ID" value="MFC6999320.1"/>
    <property type="molecule type" value="Genomic_DNA"/>
</dbReference>
<feature type="transmembrane region" description="Helical" evidence="5">
    <location>
        <begin position="268"/>
        <end position="286"/>
    </location>
</feature>
<feature type="transmembrane region" description="Helical" evidence="5">
    <location>
        <begin position="388"/>
        <end position="407"/>
    </location>
</feature>
<gene>
    <name evidence="7" type="ORF">ACFQHR_16915</name>
</gene>
<dbReference type="Pfam" id="PF04932">
    <property type="entry name" value="Wzy_C"/>
    <property type="match status" value="1"/>
</dbReference>
<feature type="transmembrane region" description="Helical" evidence="5">
    <location>
        <begin position="194"/>
        <end position="214"/>
    </location>
</feature>
<dbReference type="InterPro" id="IPR007016">
    <property type="entry name" value="O-antigen_ligase-rel_domated"/>
</dbReference>
<feature type="transmembrane region" description="Helical" evidence="5">
    <location>
        <begin position="247"/>
        <end position="263"/>
    </location>
</feature>
<name>A0ABW2DNN4_9BACT</name>
<sequence>MQSGSADQGLSQKSKILYFRNMLNLNHEHKAVIYWQTAYLTLVYLYAFTLPLSVKINAVVFIALAAYWLVYSFRFNFKLKKFFTSPYAKVLAFYLVLLCLSILVSDNKGNSLKYLTLQTSIFLLPLVFYKKLSPNQTRFCLKLYVLGCILISFFALYKNYTENFNSFAFTAESLGQVDWTYFSYMLPISVKFHAPYFSLYCCTALIITFWFCLTHIQKREFWKAGFLGIASGYLFAFSGVLASRSSLAFTIIVLTVALLVWGLKERRYVAVLVILSLAPILAFYTYKKVPYLKSKLESSAGLDERLTLWENGLEVIKNNLFLGTGTGDTQDTLTNTYKENGFENGVKEELNMHNQYLETTVGLGIIGLLTLLSMYFLIFRSAFVQKKIILICFISVFSLCSLTESLLDGRAGVLLFSFIVSLMLLNPMHSETESRSIEEGSL</sequence>
<protein>
    <submittedName>
        <fullName evidence="7">O-antigen ligase family protein</fullName>
    </submittedName>
</protein>
<feature type="transmembrane region" description="Helical" evidence="5">
    <location>
        <begin position="141"/>
        <end position="157"/>
    </location>
</feature>
<evidence type="ECO:0000313" key="8">
    <source>
        <dbReference type="Proteomes" id="UP001596405"/>
    </source>
</evidence>
<feature type="transmembrane region" description="Helical" evidence="5">
    <location>
        <begin position="413"/>
        <end position="429"/>
    </location>
</feature>
<feature type="domain" description="O-antigen ligase-related" evidence="6">
    <location>
        <begin position="236"/>
        <end position="371"/>
    </location>
</feature>
<comment type="caution">
    <text evidence="7">The sequence shown here is derived from an EMBL/GenBank/DDBJ whole genome shotgun (WGS) entry which is preliminary data.</text>
</comment>
<keyword evidence="8" id="KW-1185">Reference proteome</keyword>
<dbReference type="GO" id="GO:0016874">
    <property type="term" value="F:ligase activity"/>
    <property type="evidence" value="ECO:0007669"/>
    <property type="project" value="UniProtKB-KW"/>
</dbReference>
<evidence type="ECO:0000256" key="3">
    <source>
        <dbReference type="ARBA" id="ARBA00022989"/>
    </source>
</evidence>
<evidence type="ECO:0000256" key="1">
    <source>
        <dbReference type="ARBA" id="ARBA00004141"/>
    </source>
</evidence>
<dbReference type="PANTHER" id="PTHR37422:SF13">
    <property type="entry name" value="LIPOPOLYSACCHARIDE BIOSYNTHESIS PROTEIN PA4999-RELATED"/>
    <property type="match status" value="1"/>
</dbReference>
<evidence type="ECO:0000256" key="2">
    <source>
        <dbReference type="ARBA" id="ARBA00022692"/>
    </source>
</evidence>
<proteinExistence type="predicted"/>
<feature type="transmembrane region" description="Helical" evidence="5">
    <location>
        <begin position="111"/>
        <end position="129"/>
    </location>
</feature>
<dbReference type="InterPro" id="IPR051533">
    <property type="entry name" value="WaaL-like"/>
</dbReference>
<dbReference type="PANTHER" id="PTHR37422">
    <property type="entry name" value="TEICHURONIC ACID BIOSYNTHESIS PROTEIN TUAE"/>
    <property type="match status" value="1"/>
</dbReference>
<comment type="subcellular location">
    <subcellularLocation>
        <location evidence="1">Membrane</location>
        <topology evidence="1">Multi-pass membrane protein</topology>
    </subcellularLocation>
</comment>
<keyword evidence="7" id="KW-0436">Ligase</keyword>
<accession>A0ABW2DNN4</accession>
<evidence type="ECO:0000256" key="5">
    <source>
        <dbReference type="SAM" id="Phobius"/>
    </source>
</evidence>
<keyword evidence="4 5" id="KW-0472">Membrane</keyword>
<dbReference type="RefSeq" id="WP_082882872.1">
    <property type="nucleotide sequence ID" value="NZ_JBHSYQ010000015.1"/>
</dbReference>
<evidence type="ECO:0000256" key="4">
    <source>
        <dbReference type="ARBA" id="ARBA00023136"/>
    </source>
</evidence>
<feature type="transmembrane region" description="Helical" evidence="5">
    <location>
        <begin position="221"/>
        <end position="241"/>
    </location>
</feature>
<reference evidence="8" key="1">
    <citation type="journal article" date="2019" name="Int. J. Syst. Evol. Microbiol.">
        <title>The Global Catalogue of Microorganisms (GCM) 10K type strain sequencing project: providing services to taxonomists for standard genome sequencing and annotation.</title>
        <authorList>
            <consortium name="The Broad Institute Genomics Platform"/>
            <consortium name="The Broad Institute Genome Sequencing Center for Infectious Disease"/>
            <person name="Wu L."/>
            <person name="Ma J."/>
        </authorList>
    </citation>
    <scope>NUCLEOTIDE SEQUENCE [LARGE SCALE GENOMIC DNA]</scope>
    <source>
        <strain evidence="8">CGMCC 4.7393</strain>
    </source>
</reference>
<feature type="transmembrane region" description="Helical" evidence="5">
    <location>
        <begin position="87"/>
        <end position="105"/>
    </location>
</feature>
<evidence type="ECO:0000313" key="7">
    <source>
        <dbReference type="EMBL" id="MFC6999320.1"/>
    </source>
</evidence>
<keyword evidence="3 5" id="KW-1133">Transmembrane helix</keyword>
<feature type="transmembrane region" description="Helical" evidence="5">
    <location>
        <begin position="32"/>
        <end position="50"/>
    </location>
</feature>
<keyword evidence="2 5" id="KW-0812">Transmembrane</keyword>
<feature type="transmembrane region" description="Helical" evidence="5">
    <location>
        <begin position="360"/>
        <end position="379"/>
    </location>
</feature>
<evidence type="ECO:0000259" key="6">
    <source>
        <dbReference type="Pfam" id="PF04932"/>
    </source>
</evidence>
<dbReference type="Proteomes" id="UP001596405">
    <property type="component" value="Unassembled WGS sequence"/>
</dbReference>
<feature type="transmembrane region" description="Helical" evidence="5">
    <location>
        <begin position="56"/>
        <end position="75"/>
    </location>
</feature>